<comment type="caution">
    <text evidence="2">The sequence shown here is derived from an EMBL/GenBank/DDBJ whole genome shotgun (WGS) entry which is preliminary data.</text>
</comment>
<evidence type="ECO:0000313" key="2">
    <source>
        <dbReference type="EMBL" id="OGG38189.1"/>
    </source>
</evidence>
<evidence type="ECO:0000313" key="3">
    <source>
        <dbReference type="Proteomes" id="UP000178825"/>
    </source>
</evidence>
<dbReference type="Proteomes" id="UP000178825">
    <property type="component" value="Unassembled WGS sequence"/>
</dbReference>
<dbReference type="EMBL" id="MFKJ01000030">
    <property type="protein sequence ID" value="OGG38189.1"/>
    <property type="molecule type" value="Genomic_DNA"/>
</dbReference>
<evidence type="ECO:0008006" key="4">
    <source>
        <dbReference type="Google" id="ProtNLM"/>
    </source>
</evidence>
<reference evidence="2 3" key="1">
    <citation type="journal article" date="2016" name="Nat. Commun.">
        <title>Thousands of microbial genomes shed light on interconnected biogeochemical processes in an aquifer system.</title>
        <authorList>
            <person name="Anantharaman K."/>
            <person name="Brown C.T."/>
            <person name="Hug L.A."/>
            <person name="Sharon I."/>
            <person name="Castelle C.J."/>
            <person name="Probst A.J."/>
            <person name="Thomas B.C."/>
            <person name="Singh A."/>
            <person name="Wilkins M.J."/>
            <person name="Karaoz U."/>
            <person name="Brodie E.L."/>
            <person name="Williams K.H."/>
            <person name="Hubbard S.S."/>
            <person name="Banfield J.F."/>
        </authorList>
    </citation>
    <scope>NUCLEOTIDE SEQUENCE [LARGE SCALE GENOMIC DNA]</scope>
</reference>
<gene>
    <name evidence="2" type="ORF">A3D55_00455</name>
</gene>
<keyword evidence="1" id="KW-0472">Membrane</keyword>
<sequence>MGSRNMKKIAFVLNLPWSLAGLFYSLLMLPRNIKTDKLQFVMVLRVRRLWINEVVLRRRVRGFTLGNTILLSDVADNNTYDHEIVHVRQFMKEPFIFPLFYCFEFIKHGYQNSKYEKEAYQRTNE</sequence>
<keyword evidence="1" id="KW-1133">Transmembrane helix</keyword>
<keyword evidence="1" id="KW-0812">Transmembrane</keyword>
<dbReference type="AlphaFoldDB" id="A0A1F6BMP3"/>
<name>A0A1F6BMP3_9BACT</name>
<dbReference type="STRING" id="1798470.A3D55_00455"/>
<protein>
    <recommendedName>
        <fullName evidence="4">DUF4157 domain-containing protein</fullName>
    </recommendedName>
</protein>
<accession>A0A1F6BMP3</accession>
<evidence type="ECO:0000256" key="1">
    <source>
        <dbReference type="SAM" id="Phobius"/>
    </source>
</evidence>
<organism evidence="2 3">
    <name type="scientific">Candidatus Jorgensenbacteria bacterium RIFCSPHIGHO2_02_FULL_45_20</name>
    <dbReference type="NCBI Taxonomy" id="1798470"/>
    <lineage>
        <taxon>Bacteria</taxon>
        <taxon>Candidatus Joergenseniibacteriota</taxon>
    </lineage>
</organism>
<proteinExistence type="predicted"/>
<feature type="transmembrane region" description="Helical" evidence="1">
    <location>
        <begin position="9"/>
        <end position="29"/>
    </location>
</feature>